<evidence type="ECO:0000313" key="3">
    <source>
        <dbReference type="Proteomes" id="UP000664859"/>
    </source>
</evidence>
<feature type="domain" description="Metallo-beta-lactamase" evidence="1">
    <location>
        <begin position="120"/>
        <end position="352"/>
    </location>
</feature>
<dbReference type="AlphaFoldDB" id="A0A836CLM8"/>
<evidence type="ECO:0000313" key="2">
    <source>
        <dbReference type="EMBL" id="KAG5190917.1"/>
    </source>
</evidence>
<dbReference type="InterPro" id="IPR036866">
    <property type="entry name" value="RibonucZ/Hydroxyglut_hydro"/>
</dbReference>
<accession>A0A836CLM8</accession>
<proteinExistence type="predicted"/>
<dbReference type="PANTHER" id="PTHR15032">
    <property type="entry name" value="N-ACYL-PHOSPHATIDYLETHANOLAMINE-HYDROLYZING PHOSPHOLIPASE D"/>
    <property type="match status" value="1"/>
</dbReference>
<evidence type="ECO:0000259" key="1">
    <source>
        <dbReference type="Pfam" id="PF12706"/>
    </source>
</evidence>
<dbReference type="Proteomes" id="UP000664859">
    <property type="component" value="Unassembled WGS sequence"/>
</dbReference>
<dbReference type="OrthoDB" id="332863at2759"/>
<name>A0A836CLM8_9STRA</name>
<dbReference type="SUPFAM" id="SSF56281">
    <property type="entry name" value="Metallo-hydrolase/oxidoreductase"/>
    <property type="match status" value="1"/>
</dbReference>
<keyword evidence="3" id="KW-1185">Reference proteome</keyword>
<comment type="caution">
    <text evidence="2">The sequence shown here is derived from an EMBL/GenBank/DDBJ whole genome shotgun (WGS) entry which is preliminary data.</text>
</comment>
<dbReference type="Pfam" id="PF12706">
    <property type="entry name" value="Lactamase_B_2"/>
    <property type="match status" value="1"/>
</dbReference>
<dbReference type="EMBL" id="JAFCMP010000025">
    <property type="protein sequence ID" value="KAG5190917.1"/>
    <property type="molecule type" value="Genomic_DNA"/>
</dbReference>
<dbReference type="InterPro" id="IPR001279">
    <property type="entry name" value="Metallo-B-lactamas"/>
</dbReference>
<reference evidence="2" key="1">
    <citation type="submission" date="2021-02" db="EMBL/GenBank/DDBJ databases">
        <title>First Annotated Genome of the Yellow-green Alga Tribonema minus.</title>
        <authorList>
            <person name="Mahan K.M."/>
        </authorList>
    </citation>
    <scope>NUCLEOTIDE SEQUENCE</scope>
    <source>
        <strain evidence="2">UTEX B ZZ1240</strain>
    </source>
</reference>
<sequence>MLSLGAARNPAVSATRRLPEVVADPDPTLDAFRPLEKALAGGKVKFDNPWAPGSTDKSPAQMWDLMRHPQPPYPTPAQVAADLPFAEVDHAAIHSHRAGDAMRVTWIGHATLLVQMGGVNFITDPIFAERCSAVQWAGPKRYTPPAMRVSELPPLDFVLLSHNHYDHLCYETVQEIGNAPLWIVPKGVKRWMRGAGIDHCVEMSWWDHVLPLSDDFKVVCLPSQHWSSRTPWDRNTSLWCSYAAISNGGSGSSNSAQQQQQQQEERFYFGADTALIPRAPVHEAIGARYGPFDVAALPIGAYAPRAFMAAQHWLWARAVDGRRERGGGHCAPDEALQIAADVRARRSVAIHWGTFHLAWEGYADAPRELVAAAAAARSGGGGSGGGGAFEVLRHGESVVRGQPRRYACKWSEAAAASAPGLAQA</sequence>
<organism evidence="2 3">
    <name type="scientific">Tribonema minus</name>
    <dbReference type="NCBI Taxonomy" id="303371"/>
    <lineage>
        <taxon>Eukaryota</taxon>
        <taxon>Sar</taxon>
        <taxon>Stramenopiles</taxon>
        <taxon>Ochrophyta</taxon>
        <taxon>PX clade</taxon>
        <taxon>Xanthophyceae</taxon>
        <taxon>Tribonematales</taxon>
        <taxon>Tribonemataceae</taxon>
        <taxon>Tribonema</taxon>
    </lineage>
</organism>
<gene>
    <name evidence="2" type="ORF">JKP88DRAFT_352486</name>
</gene>
<protein>
    <submittedName>
        <fullName evidence="2">Beta-lactamase superfamily domain-containing protein</fullName>
    </submittedName>
</protein>
<dbReference type="GO" id="GO:0005737">
    <property type="term" value="C:cytoplasm"/>
    <property type="evidence" value="ECO:0007669"/>
    <property type="project" value="TreeGrafter"/>
</dbReference>
<dbReference type="PANTHER" id="PTHR15032:SF4">
    <property type="entry name" value="N-ACYL-PHOSPHATIDYLETHANOLAMINE-HYDROLYZING PHOSPHOLIPASE D"/>
    <property type="match status" value="1"/>
</dbReference>
<dbReference type="Gene3D" id="3.60.15.10">
    <property type="entry name" value="Ribonuclease Z/Hydroxyacylglutathione hydrolase-like"/>
    <property type="match status" value="1"/>
</dbReference>